<sequence length="298" mass="34360">MLRLFYKFPVSTNLLKFLKIEIEDDNDLGTIIAIYCSPEIDNLSPIELFAKIAEPKPIQVKIQEDQSSWGRSMPTPENPNTSGCSYYIPNTCTRLEIHPEYWHAYTASFVKQQSHLPRPFAVTLPRIGRLFTVYVYRMMIETYSKDGIKYASGGHVKYGISWVTKQQHILVARNLSRTLLYHLKPEPEFPLSFENIFGDDQELQHSTHSKSSLYHSELHRQAHKPAIEDIFPMVPLVTQYLLTLDDGAYDCTTFLSILDRTPDVKPSNYETPQQGARHHRRRQPYCYTPASETSSGSR</sequence>
<gene>
    <name evidence="2" type="ORF">J1N35_028421</name>
</gene>
<evidence type="ECO:0000313" key="2">
    <source>
        <dbReference type="EMBL" id="KAH1063434.1"/>
    </source>
</evidence>
<name>A0A9D3UWN1_9ROSI</name>
<dbReference type="AlphaFoldDB" id="A0A9D3UWN1"/>
<organism evidence="2 3">
    <name type="scientific">Gossypium stocksii</name>
    <dbReference type="NCBI Taxonomy" id="47602"/>
    <lineage>
        <taxon>Eukaryota</taxon>
        <taxon>Viridiplantae</taxon>
        <taxon>Streptophyta</taxon>
        <taxon>Embryophyta</taxon>
        <taxon>Tracheophyta</taxon>
        <taxon>Spermatophyta</taxon>
        <taxon>Magnoliopsida</taxon>
        <taxon>eudicotyledons</taxon>
        <taxon>Gunneridae</taxon>
        <taxon>Pentapetalae</taxon>
        <taxon>rosids</taxon>
        <taxon>malvids</taxon>
        <taxon>Malvales</taxon>
        <taxon>Malvaceae</taxon>
        <taxon>Malvoideae</taxon>
        <taxon>Gossypium</taxon>
    </lineage>
</organism>
<reference evidence="2 3" key="1">
    <citation type="journal article" date="2021" name="Plant Biotechnol. J.">
        <title>Multi-omics assisted identification of the key and species-specific regulatory components of drought-tolerant mechanisms in Gossypium stocksii.</title>
        <authorList>
            <person name="Yu D."/>
            <person name="Ke L."/>
            <person name="Zhang D."/>
            <person name="Wu Y."/>
            <person name="Sun Y."/>
            <person name="Mei J."/>
            <person name="Sun J."/>
            <person name="Sun Y."/>
        </authorList>
    </citation>
    <scope>NUCLEOTIDE SEQUENCE [LARGE SCALE GENOMIC DNA]</scope>
    <source>
        <strain evidence="3">cv. E1</strain>
        <tissue evidence="2">Leaf</tissue>
    </source>
</reference>
<feature type="region of interest" description="Disordered" evidence="1">
    <location>
        <begin position="262"/>
        <end position="298"/>
    </location>
</feature>
<proteinExistence type="predicted"/>
<dbReference type="EMBL" id="JAIQCV010000009">
    <property type="protein sequence ID" value="KAH1063434.1"/>
    <property type="molecule type" value="Genomic_DNA"/>
</dbReference>
<evidence type="ECO:0000313" key="3">
    <source>
        <dbReference type="Proteomes" id="UP000828251"/>
    </source>
</evidence>
<keyword evidence="3" id="KW-1185">Reference proteome</keyword>
<protein>
    <submittedName>
        <fullName evidence="2">Uncharacterized protein</fullName>
    </submittedName>
</protein>
<dbReference type="Proteomes" id="UP000828251">
    <property type="component" value="Unassembled WGS sequence"/>
</dbReference>
<evidence type="ECO:0000256" key="1">
    <source>
        <dbReference type="SAM" id="MobiDB-lite"/>
    </source>
</evidence>
<accession>A0A9D3UWN1</accession>
<comment type="caution">
    <text evidence="2">The sequence shown here is derived from an EMBL/GenBank/DDBJ whole genome shotgun (WGS) entry which is preliminary data.</text>
</comment>